<name>A0AAD8IU63_9APIA</name>
<dbReference type="InterPro" id="IPR036412">
    <property type="entry name" value="HAD-like_sf"/>
</dbReference>
<dbReference type="PROSITE" id="PS50969">
    <property type="entry name" value="FCP1"/>
    <property type="match status" value="1"/>
</dbReference>
<dbReference type="EC" id="3.1.3.16" evidence="6"/>
<reference evidence="8" key="1">
    <citation type="submission" date="2023-02" db="EMBL/GenBank/DDBJ databases">
        <title>Genome of toxic invasive species Heracleum sosnowskyi carries increased number of genes despite the absence of recent whole-genome duplications.</title>
        <authorList>
            <person name="Schelkunov M."/>
            <person name="Shtratnikova V."/>
            <person name="Makarenko M."/>
            <person name="Klepikova A."/>
            <person name="Omelchenko D."/>
            <person name="Novikova G."/>
            <person name="Obukhova E."/>
            <person name="Bogdanov V."/>
            <person name="Penin A."/>
            <person name="Logacheva M."/>
        </authorList>
    </citation>
    <scope>NUCLEOTIDE SEQUENCE</scope>
    <source>
        <strain evidence="8">Hsosn_3</strain>
        <tissue evidence="8">Leaf</tissue>
    </source>
</reference>
<dbReference type="SMART" id="SM00577">
    <property type="entry name" value="CPDc"/>
    <property type="match status" value="1"/>
</dbReference>
<dbReference type="GO" id="GO:0005634">
    <property type="term" value="C:nucleus"/>
    <property type="evidence" value="ECO:0007669"/>
    <property type="project" value="UniProtKB-SubCell"/>
</dbReference>
<gene>
    <name evidence="8" type="ORF">POM88_010315</name>
</gene>
<protein>
    <recommendedName>
        <fullName evidence="6">RNA polymerase II C-terminal domain phosphatase-like</fullName>
        <ecNumber evidence="6">3.1.3.16</ecNumber>
    </recommendedName>
</protein>
<comment type="subcellular location">
    <subcellularLocation>
        <location evidence="1 6">Nucleus</location>
    </subcellularLocation>
</comment>
<accession>A0AAD8IU63</accession>
<dbReference type="InterPro" id="IPR004274">
    <property type="entry name" value="FCP1_dom"/>
</dbReference>
<sequence length="328" mass="37728">MALTIQHRPTMGGRPVTIQCEEYARELKLVYAKIQTLIELNGFQILRNQKKLCLVLDLDHTLLHTKRFSKLSPRELIREQISWKNDDFFTWTLNASGVKYLTKIRPFVRKFLQEASKLFELYVYTHGTRDYARAIVGFLDPYGVYFGSRVISREDSPTKGLKDLVVVPVHKSGVIILDDTEKVWARDRSNLVVIKPYNYFAPDDHNGCTRSLFEEGMDESESAGPLSRALGLLEQVHKSFFECHNIFQEPLRILLDNNGIHREKLQGIKDGYSLCDLRSRKRKSVNDRCPSAKRQRCYWLIAITISLFWVAIDPPSGSTEIGGSFQSP</sequence>
<evidence type="ECO:0000256" key="1">
    <source>
        <dbReference type="ARBA" id="ARBA00004123"/>
    </source>
</evidence>
<dbReference type="AlphaFoldDB" id="A0AAD8IU63"/>
<comment type="catalytic activity">
    <reaction evidence="4 6">
        <text>O-phospho-L-seryl-[protein] + H2O = L-seryl-[protein] + phosphate</text>
        <dbReference type="Rhea" id="RHEA:20629"/>
        <dbReference type="Rhea" id="RHEA-COMP:9863"/>
        <dbReference type="Rhea" id="RHEA-COMP:11604"/>
        <dbReference type="ChEBI" id="CHEBI:15377"/>
        <dbReference type="ChEBI" id="CHEBI:29999"/>
        <dbReference type="ChEBI" id="CHEBI:43474"/>
        <dbReference type="ChEBI" id="CHEBI:83421"/>
        <dbReference type="EC" id="3.1.3.16"/>
    </reaction>
</comment>
<evidence type="ECO:0000259" key="7">
    <source>
        <dbReference type="PROSITE" id="PS50969"/>
    </source>
</evidence>
<dbReference type="GO" id="GO:0008420">
    <property type="term" value="F:RNA polymerase II CTD heptapeptide repeat phosphatase activity"/>
    <property type="evidence" value="ECO:0007669"/>
    <property type="project" value="UniProtKB-UniRule"/>
</dbReference>
<comment type="catalytic activity">
    <reaction evidence="5 6">
        <text>O-phospho-L-threonyl-[protein] + H2O = L-threonyl-[protein] + phosphate</text>
        <dbReference type="Rhea" id="RHEA:47004"/>
        <dbReference type="Rhea" id="RHEA-COMP:11060"/>
        <dbReference type="Rhea" id="RHEA-COMP:11605"/>
        <dbReference type="ChEBI" id="CHEBI:15377"/>
        <dbReference type="ChEBI" id="CHEBI:30013"/>
        <dbReference type="ChEBI" id="CHEBI:43474"/>
        <dbReference type="ChEBI" id="CHEBI:61977"/>
        <dbReference type="EC" id="3.1.3.16"/>
    </reaction>
</comment>
<comment type="caution">
    <text evidence="8">The sequence shown here is derived from an EMBL/GenBank/DDBJ whole genome shotgun (WGS) entry which is preliminary data.</text>
</comment>
<evidence type="ECO:0000313" key="9">
    <source>
        <dbReference type="Proteomes" id="UP001237642"/>
    </source>
</evidence>
<dbReference type="CDD" id="cd07521">
    <property type="entry name" value="HAD_FCP1-like"/>
    <property type="match status" value="1"/>
</dbReference>
<evidence type="ECO:0000256" key="3">
    <source>
        <dbReference type="ARBA" id="ARBA00023242"/>
    </source>
</evidence>
<dbReference type="InterPro" id="IPR011947">
    <property type="entry name" value="FCP1_euk"/>
</dbReference>
<reference evidence="8" key="2">
    <citation type="submission" date="2023-05" db="EMBL/GenBank/DDBJ databases">
        <authorList>
            <person name="Schelkunov M.I."/>
        </authorList>
    </citation>
    <scope>NUCLEOTIDE SEQUENCE</scope>
    <source>
        <strain evidence="8">Hsosn_3</strain>
        <tissue evidence="8">Leaf</tissue>
    </source>
</reference>
<dbReference type="PANTHER" id="PTHR23081:SF36">
    <property type="entry name" value="RNA POLYMERASE II SUBUNIT A C-TERMINAL DOMAIN PHOSPHATASE"/>
    <property type="match status" value="1"/>
</dbReference>
<dbReference type="NCBIfam" id="TIGR02250">
    <property type="entry name" value="FCP1_euk"/>
    <property type="match status" value="1"/>
</dbReference>
<dbReference type="EMBL" id="JAUIZM010000003">
    <property type="protein sequence ID" value="KAK1391259.1"/>
    <property type="molecule type" value="Genomic_DNA"/>
</dbReference>
<keyword evidence="2 6" id="KW-0378">Hydrolase</keyword>
<proteinExistence type="predicted"/>
<dbReference type="Proteomes" id="UP001237642">
    <property type="component" value="Unassembled WGS sequence"/>
</dbReference>
<dbReference type="PANTHER" id="PTHR23081">
    <property type="entry name" value="RNA POLYMERASE II CTD PHOSPHATASE"/>
    <property type="match status" value="1"/>
</dbReference>
<organism evidence="8 9">
    <name type="scientific">Heracleum sosnowskyi</name>
    <dbReference type="NCBI Taxonomy" id="360622"/>
    <lineage>
        <taxon>Eukaryota</taxon>
        <taxon>Viridiplantae</taxon>
        <taxon>Streptophyta</taxon>
        <taxon>Embryophyta</taxon>
        <taxon>Tracheophyta</taxon>
        <taxon>Spermatophyta</taxon>
        <taxon>Magnoliopsida</taxon>
        <taxon>eudicotyledons</taxon>
        <taxon>Gunneridae</taxon>
        <taxon>Pentapetalae</taxon>
        <taxon>asterids</taxon>
        <taxon>campanulids</taxon>
        <taxon>Apiales</taxon>
        <taxon>Apiaceae</taxon>
        <taxon>Apioideae</taxon>
        <taxon>apioid superclade</taxon>
        <taxon>Tordylieae</taxon>
        <taxon>Tordyliinae</taxon>
        <taxon>Heracleum</taxon>
    </lineage>
</organism>
<dbReference type="Pfam" id="PF03031">
    <property type="entry name" value="NIF"/>
    <property type="match status" value="1"/>
</dbReference>
<keyword evidence="3 6" id="KW-0539">Nucleus</keyword>
<comment type="function">
    <text evidence="6">This promotes the activity of RNA polymerase II.</text>
</comment>
<dbReference type="InterPro" id="IPR023214">
    <property type="entry name" value="HAD_sf"/>
</dbReference>
<dbReference type="Gene3D" id="3.40.50.1000">
    <property type="entry name" value="HAD superfamily/HAD-like"/>
    <property type="match status" value="1"/>
</dbReference>
<dbReference type="SUPFAM" id="SSF56784">
    <property type="entry name" value="HAD-like"/>
    <property type="match status" value="1"/>
</dbReference>
<evidence type="ECO:0000256" key="2">
    <source>
        <dbReference type="ARBA" id="ARBA00022801"/>
    </source>
</evidence>
<dbReference type="InterPro" id="IPR039189">
    <property type="entry name" value="Fcp1"/>
</dbReference>
<feature type="domain" description="FCP1 homology" evidence="7">
    <location>
        <begin position="47"/>
        <end position="217"/>
    </location>
</feature>
<evidence type="ECO:0000313" key="8">
    <source>
        <dbReference type="EMBL" id="KAK1391259.1"/>
    </source>
</evidence>
<keyword evidence="9" id="KW-1185">Reference proteome</keyword>
<evidence type="ECO:0000256" key="5">
    <source>
        <dbReference type="ARBA" id="ARBA00048336"/>
    </source>
</evidence>
<evidence type="ECO:0000256" key="6">
    <source>
        <dbReference type="RuleBase" id="RU366066"/>
    </source>
</evidence>
<evidence type="ECO:0000256" key="4">
    <source>
        <dbReference type="ARBA" id="ARBA00047761"/>
    </source>
</evidence>